<reference evidence="8 9" key="1">
    <citation type="submission" date="2020-10" db="EMBL/GenBank/DDBJ databases">
        <title>ChiBAC.</title>
        <authorList>
            <person name="Zenner C."/>
            <person name="Hitch T.C.A."/>
            <person name="Clavel T."/>
        </authorList>
    </citation>
    <scope>NUCLEOTIDE SEQUENCE [LARGE SCALE GENOMIC DNA]</scope>
    <source>
        <strain evidence="8 9">DSM 107455</strain>
    </source>
</reference>
<proteinExistence type="inferred from homology"/>
<keyword evidence="1 4" id="KW-0132">Cell division</keyword>
<dbReference type="Pfam" id="PF02650">
    <property type="entry name" value="HTH_WhiA"/>
    <property type="match status" value="1"/>
</dbReference>
<keyword evidence="9" id="KW-1185">Reference proteome</keyword>
<dbReference type="HAMAP" id="MF_01420">
    <property type="entry name" value="HTH_type_WhiA"/>
    <property type="match status" value="1"/>
</dbReference>
<dbReference type="InterPro" id="IPR027434">
    <property type="entry name" value="Homing_endonucl"/>
</dbReference>
<dbReference type="InterPro" id="IPR039518">
    <property type="entry name" value="WhiA_LAGLIDADG_dom"/>
</dbReference>
<name>A0ABR9QRT4_9ACTN</name>
<keyword evidence="2 4" id="KW-0238">DNA-binding</keyword>
<dbReference type="Gene3D" id="3.10.28.10">
    <property type="entry name" value="Homing endonucleases"/>
    <property type="match status" value="1"/>
</dbReference>
<evidence type="ECO:0000259" key="6">
    <source>
        <dbReference type="Pfam" id="PF10298"/>
    </source>
</evidence>
<keyword evidence="3 4" id="KW-0131">Cell cycle</keyword>
<comment type="caution">
    <text evidence="8">The sequence shown here is derived from an EMBL/GenBank/DDBJ whole genome shotgun (WGS) entry which is preliminary data.</text>
</comment>
<dbReference type="InterPro" id="IPR003802">
    <property type="entry name" value="Sporulation_regulator_WhiA"/>
</dbReference>
<dbReference type="NCBIfam" id="TIGR00647">
    <property type="entry name" value="DNA_bind_WhiA"/>
    <property type="match status" value="1"/>
</dbReference>
<dbReference type="GO" id="GO:0003677">
    <property type="term" value="F:DNA binding"/>
    <property type="evidence" value="ECO:0007669"/>
    <property type="project" value="UniProtKB-KW"/>
</dbReference>
<comment type="similarity">
    <text evidence="4">Belongs to the WhiA family.</text>
</comment>
<evidence type="ECO:0000256" key="2">
    <source>
        <dbReference type="ARBA" id="ARBA00023125"/>
    </source>
</evidence>
<dbReference type="EMBL" id="JADCJZ010000001">
    <property type="protein sequence ID" value="MBE5023800.1"/>
    <property type="molecule type" value="Genomic_DNA"/>
</dbReference>
<dbReference type="Proteomes" id="UP001194273">
    <property type="component" value="Unassembled WGS sequence"/>
</dbReference>
<evidence type="ECO:0000313" key="9">
    <source>
        <dbReference type="Proteomes" id="UP001194273"/>
    </source>
</evidence>
<evidence type="ECO:0000256" key="3">
    <source>
        <dbReference type="ARBA" id="ARBA00023306"/>
    </source>
</evidence>
<evidence type="ECO:0000256" key="4">
    <source>
        <dbReference type="HAMAP-Rule" id="MF_01420"/>
    </source>
</evidence>
<feature type="domain" description="Sporulation regulator WhiA C-terminal" evidence="5">
    <location>
        <begin position="222"/>
        <end position="304"/>
    </location>
</feature>
<evidence type="ECO:0000256" key="1">
    <source>
        <dbReference type="ARBA" id="ARBA00022618"/>
    </source>
</evidence>
<evidence type="ECO:0000259" key="7">
    <source>
        <dbReference type="Pfam" id="PF14527"/>
    </source>
</evidence>
<sequence length="318" mass="34641">MSFTAEVKDELSRVEAPTRAAELAQLSALVRICGTLSFHGSGRYSIRVATETGAVARTVIKLTHKLFDLETSLTVRRSVLHKTRNYLIEMPVQEGLDADLVRMGILTPGRGLTPGVPAALVSSPEARAAYVRGAFMAGGFIADPRGEFHLEIAVTGEDYAADLARLVGALGASARLNRRRGAFAIYLKSYDDVSALLRAMGARRMARFVEVARAKKSVKNDVNRRVNAEMANQARSTGAAAEQLELIERAERLLGFPSLPPALRDFCRARRAHPELSLAALGEMLDPPASKSAMYHRFLRLQALVDEAEGSAEKDERP</sequence>
<feature type="domain" description="Sporulation transcription regulator WhiA N-terminal" evidence="6">
    <location>
        <begin position="21"/>
        <end position="91"/>
    </location>
</feature>
<comment type="function">
    <text evidence="4">Involved in cell division and chromosome segregation.</text>
</comment>
<dbReference type="Pfam" id="PF14527">
    <property type="entry name" value="LAGLIDADG_WhiA"/>
    <property type="match status" value="1"/>
</dbReference>
<dbReference type="PANTHER" id="PTHR37307">
    <property type="entry name" value="CELL DIVISION PROTEIN WHIA-RELATED"/>
    <property type="match status" value="1"/>
</dbReference>
<dbReference type="Pfam" id="PF10298">
    <property type="entry name" value="WhiA_N"/>
    <property type="match status" value="1"/>
</dbReference>
<dbReference type="InterPro" id="IPR023054">
    <property type="entry name" value="Sporulation_regulator_WhiA_C"/>
</dbReference>
<evidence type="ECO:0000259" key="5">
    <source>
        <dbReference type="Pfam" id="PF02650"/>
    </source>
</evidence>
<dbReference type="SUPFAM" id="SSF55608">
    <property type="entry name" value="Homing endonucleases"/>
    <property type="match status" value="1"/>
</dbReference>
<feature type="domain" description="WhiA LAGLIDADG-like" evidence="7">
    <location>
        <begin position="128"/>
        <end position="219"/>
    </location>
</feature>
<dbReference type="PANTHER" id="PTHR37307:SF1">
    <property type="entry name" value="CELL DIVISION PROTEIN WHIA-RELATED"/>
    <property type="match status" value="1"/>
</dbReference>
<accession>A0ABR9QRT4</accession>
<evidence type="ECO:0000313" key="8">
    <source>
        <dbReference type="EMBL" id="MBE5023800.1"/>
    </source>
</evidence>
<dbReference type="InterPro" id="IPR018478">
    <property type="entry name" value="Sporu_reg_WhiA_N_dom"/>
</dbReference>
<dbReference type="RefSeq" id="WP_193529212.1">
    <property type="nucleotide sequence ID" value="NZ_JADCJZ010000001.1"/>
</dbReference>
<organism evidence="8 9">
    <name type="scientific">Thermophilibacter gallinarum</name>
    <dbReference type="NCBI Taxonomy" id="2779357"/>
    <lineage>
        <taxon>Bacteria</taxon>
        <taxon>Bacillati</taxon>
        <taxon>Actinomycetota</taxon>
        <taxon>Coriobacteriia</taxon>
        <taxon>Coriobacteriales</taxon>
        <taxon>Atopobiaceae</taxon>
        <taxon>Thermophilibacter</taxon>
    </lineage>
</organism>
<gene>
    <name evidence="4 8" type="primary">whiA</name>
    <name evidence="8" type="ORF">INF26_02880</name>
</gene>
<protein>
    <recommendedName>
        <fullName evidence="4">Probable cell division protein WhiA</fullName>
    </recommendedName>
</protein>